<evidence type="ECO:0000313" key="2">
    <source>
        <dbReference type="Proteomes" id="UP000694843"/>
    </source>
</evidence>
<dbReference type="PANTHER" id="PTHR28597">
    <property type="entry name" value="VOLTAGE-DEPENDENT CALCIUM CHANNEL BETA SUBUNIT-ASSOCIATED REGULATORY PROTEIN"/>
    <property type="match status" value="1"/>
</dbReference>
<accession>A0A8B7PLG4</accession>
<dbReference type="GeneID" id="108681698"/>
<reference evidence="3" key="1">
    <citation type="submission" date="2025-08" db="UniProtKB">
        <authorList>
            <consortium name="RefSeq"/>
        </authorList>
    </citation>
    <scope>IDENTIFICATION</scope>
    <source>
        <tissue evidence="3">Whole organism</tissue>
    </source>
</reference>
<feature type="region of interest" description="Disordered" evidence="1">
    <location>
        <begin position="439"/>
        <end position="482"/>
    </location>
</feature>
<dbReference type="GO" id="GO:0005886">
    <property type="term" value="C:plasma membrane"/>
    <property type="evidence" value="ECO:0007669"/>
    <property type="project" value="TreeGrafter"/>
</dbReference>
<evidence type="ECO:0000256" key="1">
    <source>
        <dbReference type="SAM" id="MobiDB-lite"/>
    </source>
</evidence>
<dbReference type="Proteomes" id="UP000694843">
    <property type="component" value="Unplaced"/>
</dbReference>
<feature type="compositionally biased region" description="Polar residues" evidence="1">
    <location>
        <begin position="439"/>
        <end position="452"/>
    </location>
</feature>
<feature type="region of interest" description="Disordered" evidence="1">
    <location>
        <begin position="21"/>
        <end position="51"/>
    </location>
</feature>
<dbReference type="RefSeq" id="XP_018026247.1">
    <property type="nucleotide sequence ID" value="XM_018170758.1"/>
</dbReference>
<dbReference type="KEGG" id="hazt:108681698"/>
<dbReference type="AlphaFoldDB" id="A0A8B7PLG4"/>
<feature type="region of interest" description="Disordered" evidence="1">
    <location>
        <begin position="687"/>
        <end position="721"/>
    </location>
</feature>
<feature type="compositionally biased region" description="Polar residues" evidence="1">
    <location>
        <begin position="319"/>
        <end position="343"/>
    </location>
</feature>
<dbReference type="GO" id="GO:0045955">
    <property type="term" value="P:negative regulation of calcium ion-dependent exocytosis"/>
    <property type="evidence" value="ECO:0007669"/>
    <property type="project" value="TreeGrafter"/>
</dbReference>
<dbReference type="GO" id="GO:0044325">
    <property type="term" value="F:transmembrane transporter binding"/>
    <property type="evidence" value="ECO:0007669"/>
    <property type="project" value="InterPro"/>
</dbReference>
<feature type="compositionally biased region" description="Polar residues" evidence="1">
    <location>
        <begin position="21"/>
        <end position="36"/>
    </location>
</feature>
<evidence type="ECO:0000313" key="3">
    <source>
        <dbReference type="RefSeq" id="XP_018026247.1"/>
    </source>
</evidence>
<feature type="region of interest" description="Disordered" evidence="1">
    <location>
        <begin position="866"/>
        <end position="936"/>
    </location>
</feature>
<dbReference type="PANTHER" id="PTHR28597:SF1">
    <property type="entry name" value="VOLTAGE-DEPENDENT CALCIUM CHANNEL BETA SUBUNIT-ASSOCIATED REGULATORY PROTEIN"/>
    <property type="match status" value="1"/>
</dbReference>
<feature type="region of interest" description="Disordered" evidence="1">
    <location>
        <begin position="534"/>
        <end position="572"/>
    </location>
</feature>
<gene>
    <name evidence="3" type="primary">LOC108681698</name>
</gene>
<name>A0A8B7PLG4_HYAAZ</name>
<dbReference type="OrthoDB" id="6247020at2759"/>
<proteinExistence type="predicted"/>
<feature type="region of interest" description="Disordered" evidence="1">
    <location>
        <begin position="276"/>
        <end position="343"/>
    </location>
</feature>
<sequence>MFWCCPTLDCDKNKKIPSFTSCIKPRTNSSDGTNASRLHASSPVDGSHTNPCLDDVSVSEHEVIYSRTALRFPDSPSYNSSPSPEYFRSSVSYDSGELISTVQARRDNCRQPISREVTASVQSERAPTTAVSTVASLTEKSRGLGNWWKFGFRTSNSLLQETICERVCDTDPFSCKTQQKDEQEHRLSRLGPSKSSGYPCVLVCEKTSKKVTRRKRNARTSLSLPTSAAFVPDFEDDTVLLDNTALELEYASLRDASVAEQKLQGIPLKDHEAGAAALPDMEGGGPQPPAGRGQSRSTMPLNSSGPGVEGWLHEPVTVHGTSTDTNPYTQAEGTAQRTVTEQSFSQDTAFQSLREATQINQEEVCRNDQVLSARRVPSDTLFASNSSYSASNSSFAGRSNVFPGPGRSWGLNRMMSLPMEAEASLSLRENIGSDSIWQHRTGGSLQRQSSLESGGADEPSRPTLLWHSDSTTPSDDEDGQADQTKAVTPFTEVEQLNKVNEDMAELLESSDTASGKDADKIKVQCVALWQLRSTLEDEDPDSDNLKTGQTPDESSPDSDMADKPGSQEDNNVILMTPEARRTSYRAILARRLKHQEGLSGMIISSDNSFDSVDTDNSSVTDFIRHDANVSVDSAFDASVDSVPESRAPRPHQMKKTDSGYRSIEVASTSRYSMASWSQNTFEESVHHPTFSIRGTIPSSDNEEKSTEDDEMSSNKSPDEPTLEFKDKQLARSQQFHLSRKLWHSVSVEPSFMETDGPCSSKLTDPGDVSAYPCSSSALVVGRKRREMDASRNDEVSGKRSVMHRFMSPHKYSKSQLRALQRDYSIDEKSDRLFKEFSRTEPFYEMEYNSYTIPRRGRRNRRRARHLEVTECSPLSHRRKLSPQDSIEEESSMDTGRDSSMTRSEGAMAVAASPDVVPTSLWPPPPPVGGLKQPFSN</sequence>
<feature type="region of interest" description="Disordered" evidence="1">
    <location>
        <begin position="640"/>
        <end position="660"/>
    </location>
</feature>
<protein>
    <submittedName>
        <fullName evidence="3">Uncharacterized protein LOC108681698 isoform X1</fullName>
    </submittedName>
</protein>
<feature type="compositionally biased region" description="Polar residues" evidence="1">
    <location>
        <begin position="295"/>
        <end position="305"/>
    </location>
</feature>
<organism evidence="2 3">
    <name type="scientific">Hyalella azteca</name>
    <name type="common">Amphipod</name>
    <dbReference type="NCBI Taxonomy" id="294128"/>
    <lineage>
        <taxon>Eukaryota</taxon>
        <taxon>Metazoa</taxon>
        <taxon>Ecdysozoa</taxon>
        <taxon>Arthropoda</taxon>
        <taxon>Crustacea</taxon>
        <taxon>Multicrustacea</taxon>
        <taxon>Malacostraca</taxon>
        <taxon>Eumalacostraca</taxon>
        <taxon>Peracarida</taxon>
        <taxon>Amphipoda</taxon>
        <taxon>Senticaudata</taxon>
        <taxon>Talitrida</taxon>
        <taxon>Talitroidea</taxon>
        <taxon>Hyalellidae</taxon>
        <taxon>Hyalella</taxon>
    </lineage>
</organism>
<keyword evidence="2" id="KW-1185">Reference proteome</keyword>
<dbReference type="GO" id="GO:0030141">
    <property type="term" value="C:secretory granule"/>
    <property type="evidence" value="ECO:0007669"/>
    <property type="project" value="TreeGrafter"/>
</dbReference>
<dbReference type="InterPro" id="IPR037658">
    <property type="entry name" value="CBARP"/>
</dbReference>